<dbReference type="eggNOG" id="KOG1611">
    <property type="taxonomic scope" value="Eukaryota"/>
</dbReference>
<dbReference type="VEuPathDB" id="FungiDB:PYU1_G007739"/>
<protein>
    <recommendedName>
        <fullName evidence="4">Short-chain dehydrogenase</fullName>
    </recommendedName>
</protein>
<dbReference type="PANTHER" id="PTHR45458">
    <property type="entry name" value="SHORT-CHAIN DEHYDROGENASE/REDUCTASE SDR"/>
    <property type="match status" value="1"/>
</dbReference>
<reference evidence="3" key="2">
    <citation type="submission" date="2010-04" db="EMBL/GenBank/DDBJ databases">
        <authorList>
            <person name="Buell R."/>
            <person name="Hamilton J."/>
            <person name="Hostetler J."/>
        </authorList>
    </citation>
    <scope>NUCLEOTIDE SEQUENCE [LARGE SCALE GENOMIC DNA]</scope>
    <source>
        <strain evidence="3">DAOM:BR144</strain>
    </source>
</reference>
<dbReference type="PRINTS" id="PR00080">
    <property type="entry name" value="SDRFAMILY"/>
</dbReference>
<dbReference type="AlphaFoldDB" id="K3WS11"/>
<dbReference type="Proteomes" id="UP000019132">
    <property type="component" value="Unassembled WGS sequence"/>
</dbReference>
<dbReference type="InterPro" id="IPR052184">
    <property type="entry name" value="SDR_enzymes"/>
</dbReference>
<name>K3WS11_GLOUD</name>
<reference evidence="2" key="3">
    <citation type="submission" date="2015-02" db="UniProtKB">
        <authorList>
            <consortium name="EnsemblProtists"/>
        </authorList>
    </citation>
    <scope>IDENTIFICATION</scope>
    <source>
        <strain evidence="2">DAOM BR144</strain>
    </source>
</reference>
<sequence length="237" mass="25475">MDQKTVLITGSTRGIGLKFAELYKQRGWKVIGAARDVSQAEQLKALEPFKIVQLDSSDEASILNAAKELKGEAIDLLINNAGVFAGGHMDATTKNDLLQQFEINSVGPFLVTRAFVSHLRLAVMAHGSSYVVHVTSRLGSIALCSKPYFDFKTGGYYGYRASKAALNMINASLAVDLKPDGIGAFVLHPGFVMTDLTGNHGDVTAEASVSGMTRVIDSLALADSGKFFDFKGEVQPW</sequence>
<proteinExistence type="inferred from homology"/>
<dbReference type="InterPro" id="IPR036291">
    <property type="entry name" value="NAD(P)-bd_dom_sf"/>
</dbReference>
<dbReference type="EnsemblProtists" id="PYU1_T007755">
    <property type="protein sequence ID" value="PYU1_T007755"/>
    <property type="gene ID" value="PYU1_G007739"/>
</dbReference>
<dbReference type="SUPFAM" id="SSF51735">
    <property type="entry name" value="NAD(P)-binding Rossmann-fold domains"/>
    <property type="match status" value="1"/>
</dbReference>
<evidence type="ECO:0000313" key="2">
    <source>
        <dbReference type="EnsemblProtists" id="PYU1_T007755"/>
    </source>
</evidence>
<dbReference type="Pfam" id="PF00106">
    <property type="entry name" value="adh_short"/>
    <property type="match status" value="1"/>
</dbReference>
<dbReference type="Gene3D" id="3.40.50.720">
    <property type="entry name" value="NAD(P)-binding Rossmann-like Domain"/>
    <property type="match status" value="1"/>
</dbReference>
<evidence type="ECO:0008006" key="4">
    <source>
        <dbReference type="Google" id="ProtNLM"/>
    </source>
</evidence>
<dbReference type="InterPro" id="IPR002347">
    <property type="entry name" value="SDR_fam"/>
</dbReference>
<reference evidence="3" key="1">
    <citation type="journal article" date="2010" name="Genome Biol.">
        <title>Genome sequence of the necrotrophic plant pathogen Pythium ultimum reveals original pathogenicity mechanisms and effector repertoire.</title>
        <authorList>
            <person name="Levesque C.A."/>
            <person name="Brouwer H."/>
            <person name="Cano L."/>
            <person name="Hamilton J.P."/>
            <person name="Holt C."/>
            <person name="Huitema E."/>
            <person name="Raffaele S."/>
            <person name="Robideau G.P."/>
            <person name="Thines M."/>
            <person name="Win J."/>
            <person name="Zerillo M.M."/>
            <person name="Beakes G.W."/>
            <person name="Boore J.L."/>
            <person name="Busam D."/>
            <person name="Dumas B."/>
            <person name="Ferriera S."/>
            <person name="Fuerstenberg S.I."/>
            <person name="Gachon C.M."/>
            <person name="Gaulin E."/>
            <person name="Govers F."/>
            <person name="Grenville-Briggs L."/>
            <person name="Horner N."/>
            <person name="Hostetler J."/>
            <person name="Jiang R.H."/>
            <person name="Johnson J."/>
            <person name="Krajaejun T."/>
            <person name="Lin H."/>
            <person name="Meijer H.J."/>
            <person name="Moore B."/>
            <person name="Morris P."/>
            <person name="Phuntmart V."/>
            <person name="Puiu D."/>
            <person name="Shetty J."/>
            <person name="Stajich J.E."/>
            <person name="Tripathy S."/>
            <person name="Wawra S."/>
            <person name="van West P."/>
            <person name="Whitty B.R."/>
            <person name="Coutinho P.M."/>
            <person name="Henrissat B."/>
            <person name="Martin F."/>
            <person name="Thomas P.D."/>
            <person name="Tyler B.M."/>
            <person name="De Vries R.P."/>
            <person name="Kamoun S."/>
            <person name="Yandell M."/>
            <person name="Tisserat N."/>
            <person name="Buell C.R."/>
        </authorList>
    </citation>
    <scope>NUCLEOTIDE SEQUENCE</scope>
    <source>
        <strain evidence="3">DAOM:BR144</strain>
    </source>
</reference>
<dbReference type="GO" id="GO:0016616">
    <property type="term" value="F:oxidoreductase activity, acting on the CH-OH group of donors, NAD or NADP as acceptor"/>
    <property type="evidence" value="ECO:0007669"/>
    <property type="project" value="TreeGrafter"/>
</dbReference>
<dbReference type="HOGENOM" id="CLU_010194_9_1_1"/>
<organism evidence="2 3">
    <name type="scientific">Globisporangium ultimum (strain ATCC 200006 / CBS 805.95 / DAOM BR144)</name>
    <name type="common">Pythium ultimum</name>
    <dbReference type="NCBI Taxonomy" id="431595"/>
    <lineage>
        <taxon>Eukaryota</taxon>
        <taxon>Sar</taxon>
        <taxon>Stramenopiles</taxon>
        <taxon>Oomycota</taxon>
        <taxon>Peronosporomycetes</taxon>
        <taxon>Pythiales</taxon>
        <taxon>Pythiaceae</taxon>
        <taxon>Globisporangium</taxon>
    </lineage>
</organism>
<dbReference type="InParanoid" id="K3WS11"/>
<dbReference type="OMA" id="FKHAGYG"/>
<comment type="similarity">
    <text evidence="1">Belongs to the short-chain dehydrogenases/reductases (SDR) family.</text>
</comment>
<evidence type="ECO:0000313" key="3">
    <source>
        <dbReference type="Proteomes" id="UP000019132"/>
    </source>
</evidence>
<evidence type="ECO:0000256" key="1">
    <source>
        <dbReference type="RuleBase" id="RU000363"/>
    </source>
</evidence>
<dbReference type="EMBL" id="GL376617">
    <property type="status" value="NOT_ANNOTATED_CDS"/>
    <property type="molecule type" value="Genomic_DNA"/>
</dbReference>
<accession>K3WS11</accession>
<dbReference type="PRINTS" id="PR00081">
    <property type="entry name" value="GDHRDH"/>
</dbReference>
<dbReference type="PANTHER" id="PTHR45458:SF1">
    <property type="entry name" value="SHORT CHAIN DEHYDROGENASE"/>
    <property type="match status" value="1"/>
</dbReference>
<keyword evidence="3" id="KW-1185">Reference proteome</keyword>
<dbReference type="CDD" id="cd05325">
    <property type="entry name" value="carb_red_sniffer_like_SDR_c"/>
    <property type="match status" value="1"/>
</dbReference>